<dbReference type="PROSITE" id="PS50929">
    <property type="entry name" value="ABC_TM1F"/>
    <property type="match status" value="1"/>
</dbReference>
<dbReference type="PANTHER" id="PTHR24221:SF590">
    <property type="entry name" value="COMPONENT LINKED WITH THE ASSEMBLY OF CYTOCHROME' TRANSPORT TRANSMEMBRANE ATP-BINDING PROTEIN ABC TRANSPORTER CYDD-RELATED"/>
    <property type="match status" value="1"/>
</dbReference>
<evidence type="ECO:0000313" key="10">
    <source>
        <dbReference type="EMBL" id="TQK76559.1"/>
    </source>
</evidence>
<accession>A0A542SPL5</accession>
<comment type="subcellular location">
    <subcellularLocation>
        <location evidence="1">Cell membrane</location>
        <topology evidence="1">Multi-pass membrane protein</topology>
    </subcellularLocation>
</comment>
<dbReference type="InterPro" id="IPR036640">
    <property type="entry name" value="ABC1_TM_sf"/>
</dbReference>
<comment type="caution">
    <text evidence="10">The sequence shown here is derived from an EMBL/GenBank/DDBJ whole genome shotgun (WGS) entry which is preliminary data.</text>
</comment>
<feature type="transmembrane region" description="Helical" evidence="7">
    <location>
        <begin position="6"/>
        <end position="24"/>
    </location>
</feature>
<dbReference type="Proteomes" id="UP000316181">
    <property type="component" value="Unassembled WGS sequence"/>
</dbReference>
<organism evidence="10 11">
    <name type="scientific">Rarobacter incanus</name>
    <dbReference type="NCBI Taxonomy" id="153494"/>
    <lineage>
        <taxon>Bacteria</taxon>
        <taxon>Bacillati</taxon>
        <taxon>Actinomycetota</taxon>
        <taxon>Actinomycetes</taxon>
        <taxon>Micrococcales</taxon>
        <taxon>Rarobacteraceae</taxon>
        <taxon>Rarobacter</taxon>
    </lineage>
</organism>
<sequence>MTILRSVSLSWIGTVALAFTYLAVGKGVDEIRIGAAIHGGTLTVLIVCPVIAGAAAWAGMAPWPRHVTETEKSVRARMMRAVLGAVGQRQDDQWSGGTVSTATDGVERYAAYRETFVGPMIAAITGPILAALIIGWRIDWRSGLILLAAIALIPILIGGFQSAFRRVSTQYRGASRRLAARYLDAIQGLSVLRALGAGKQTGRRLAAEAENVRRKVMALLAGNQLVLLVTDAAFSLGMITVAGLLAVDGAASRRFSPGEAVALVLVSTLLLEPLDRIGQFFYVGMGGMAAQREIKKFIADESPAPAATRARAGARTHARGASPQGGTQAAIVVRDVHFGYEPGAEILAGANVTVATGEHVAVMGPSGCGKSTLLALVQGLLTPQAGTVCVAGVDVRDAYPRWAQDHIAVVEQKTYLFTGTLAYNLRMAAPDATDEQLWQALAAANLTEVESWPRGLETPCGERGLSLSGGQAQRLAIARAVLRDAPILLLDEPTSQVDVASEELIVDSLQRLARGRAVLSVTHRTRTARAADRVVELHGGKITDLADLRGA</sequence>
<evidence type="ECO:0000256" key="6">
    <source>
        <dbReference type="ARBA" id="ARBA00023136"/>
    </source>
</evidence>
<feature type="transmembrane region" description="Helical" evidence="7">
    <location>
        <begin position="116"/>
        <end position="136"/>
    </location>
</feature>
<dbReference type="Pfam" id="PF00664">
    <property type="entry name" value="ABC_membrane"/>
    <property type="match status" value="1"/>
</dbReference>
<evidence type="ECO:0000256" key="7">
    <source>
        <dbReference type="SAM" id="Phobius"/>
    </source>
</evidence>
<proteinExistence type="predicted"/>
<name>A0A542SPL5_9MICO</name>
<dbReference type="AlphaFoldDB" id="A0A542SPL5"/>
<dbReference type="GO" id="GO:0005886">
    <property type="term" value="C:plasma membrane"/>
    <property type="evidence" value="ECO:0007669"/>
    <property type="project" value="UniProtKB-SubCell"/>
</dbReference>
<keyword evidence="2 7" id="KW-0812">Transmembrane</keyword>
<gene>
    <name evidence="10" type="ORF">FB389_1242</name>
</gene>
<evidence type="ECO:0000256" key="2">
    <source>
        <dbReference type="ARBA" id="ARBA00022692"/>
    </source>
</evidence>
<feature type="transmembrane region" description="Helical" evidence="7">
    <location>
        <begin position="143"/>
        <end position="164"/>
    </location>
</feature>
<dbReference type="Gene3D" id="3.40.50.300">
    <property type="entry name" value="P-loop containing nucleotide triphosphate hydrolases"/>
    <property type="match status" value="1"/>
</dbReference>
<evidence type="ECO:0000256" key="5">
    <source>
        <dbReference type="ARBA" id="ARBA00022989"/>
    </source>
</evidence>
<dbReference type="InterPro" id="IPR039421">
    <property type="entry name" value="Type_1_exporter"/>
</dbReference>
<dbReference type="PROSITE" id="PS00211">
    <property type="entry name" value="ABC_TRANSPORTER_1"/>
    <property type="match status" value="1"/>
</dbReference>
<dbReference type="InterPro" id="IPR003593">
    <property type="entry name" value="AAA+_ATPase"/>
</dbReference>
<dbReference type="PANTHER" id="PTHR24221">
    <property type="entry name" value="ATP-BINDING CASSETTE SUB-FAMILY B"/>
    <property type="match status" value="1"/>
</dbReference>
<keyword evidence="5 7" id="KW-1133">Transmembrane helix</keyword>
<dbReference type="Pfam" id="PF00005">
    <property type="entry name" value="ABC_tran"/>
    <property type="match status" value="1"/>
</dbReference>
<feature type="domain" description="ABC transmembrane type-1" evidence="9">
    <location>
        <begin position="9"/>
        <end position="286"/>
    </location>
</feature>
<dbReference type="OrthoDB" id="9806127at2"/>
<feature type="transmembrane region" description="Helical" evidence="7">
    <location>
        <begin position="36"/>
        <end position="58"/>
    </location>
</feature>
<dbReference type="InterPro" id="IPR011527">
    <property type="entry name" value="ABC1_TM_dom"/>
</dbReference>
<dbReference type="GO" id="GO:0005524">
    <property type="term" value="F:ATP binding"/>
    <property type="evidence" value="ECO:0007669"/>
    <property type="project" value="UniProtKB-KW"/>
</dbReference>
<evidence type="ECO:0000313" key="11">
    <source>
        <dbReference type="Proteomes" id="UP000316181"/>
    </source>
</evidence>
<dbReference type="SUPFAM" id="SSF52540">
    <property type="entry name" value="P-loop containing nucleoside triphosphate hydrolases"/>
    <property type="match status" value="1"/>
</dbReference>
<dbReference type="InterPro" id="IPR027417">
    <property type="entry name" value="P-loop_NTPase"/>
</dbReference>
<evidence type="ECO:0000256" key="1">
    <source>
        <dbReference type="ARBA" id="ARBA00004651"/>
    </source>
</evidence>
<dbReference type="SMART" id="SM00382">
    <property type="entry name" value="AAA"/>
    <property type="match status" value="1"/>
</dbReference>
<feature type="domain" description="ABC transporter" evidence="8">
    <location>
        <begin position="331"/>
        <end position="551"/>
    </location>
</feature>
<dbReference type="GO" id="GO:0140359">
    <property type="term" value="F:ABC-type transporter activity"/>
    <property type="evidence" value="ECO:0007669"/>
    <property type="project" value="InterPro"/>
</dbReference>
<dbReference type="InterPro" id="IPR017871">
    <property type="entry name" value="ABC_transporter-like_CS"/>
</dbReference>
<evidence type="ECO:0000259" key="8">
    <source>
        <dbReference type="PROSITE" id="PS50893"/>
    </source>
</evidence>
<dbReference type="EMBL" id="VFNV01000001">
    <property type="protein sequence ID" value="TQK76559.1"/>
    <property type="molecule type" value="Genomic_DNA"/>
</dbReference>
<keyword evidence="11" id="KW-1185">Reference proteome</keyword>
<dbReference type="GO" id="GO:0016887">
    <property type="term" value="F:ATP hydrolysis activity"/>
    <property type="evidence" value="ECO:0007669"/>
    <property type="project" value="InterPro"/>
</dbReference>
<dbReference type="SUPFAM" id="SSF90123">
    <property type="entry name" value="ABC transporter transmembrane region"/>
    <property type="match status" value="1"/>
</dbReference>
<keyword evidence="6 7" id="KW-0472">Membrane</keyword>
<evidence type="ECO:0000256" key="3">
    <source>
        <dbReference type="ARBA" id="ARBA00022741"/>
    </source>
</evidence>
<dbReference type="PROSITE" id="PS50893">
    <property type="entry name" value="ABC_TRANSPORTER_2"/>
    <property type="match status" value="1"/>
</dbReference>
<dbReference type="InterPro" id="IPR003439">
    <property type="entry name" value="ABC_transporter-like_ATP-bd"/>
</dbReference>
<evidence type="ECO:0000256" key="4">
    <source>
        <dbReference type="ARBA" id="ARBA00022840"/>
    </source>
</evidence>
<protein>
    <submittedName>
        <fullName evidence="10">ABC-type transport system involved in cytochrome bd biosynthesis fused ATPase/permease subunit</fullName>
    </submittedName>
</protein>
<evidence type="ECO:0000259" key="9">
    <source>
        <dbReference type="PROSITE" id="PS50929"/>
    </source>
</evidence>
<dbReference type="RefSeq" id="WP_142111903.1">
    <property type="nucleotide sequence ID" value="NZ_BAAATB010000002.1"/>
</dbReference>
<feature type="transmembrane region" description="Helical" evidence="7">
    <location>
        <begin position="225"/>
        <end position="247"/>
    </location>
</feature>
<reference evidence="10 11" key="1">
    <citation type="submission" date="2019-06" db="EMBL/GenBank/DDBJ databases">
        <title>Sequencing the genomes of 1000 actinobacteria strains.</title>
        <authorList>
            <person name="Klenk H.-P."/>
        </authorList>
    </citation>
    <scope>NUCLEOTIDE SEQUENCE [LARGE SCALE GENOMIC DNA]</scope>
    <source>
        <strain evidence="10 11">DSM 10596</strain>
    </source>
</reference>
<keyword evidence="4" id="KW-0067">ATP-binding</keyword>
<keyword evidence="3" id="KW-0547">Nucleotide-binding</keyword>
<dbReference type="Gene3D" id="1.20.1560.10">
    <property type="entry name" value="ABC transporter type 1, transmembrane domain"/>
    <property type="match status" value="1"/>
</dbReference>